<organism evidence="4 5">
    <name type="scientific">Oryza meyeriana var. granulata</name>
    <dbReference type="NCBI Taxonomy" id="110450"/>
    <lineage>
        <taxon>Eukaryota</taxon>
        <taxon>Viridiplantae</taxon>
        <taxon>Streptophyta</taxon>
        <taxon>Embryophyta</taxon>
        <taxon>Tracheophyta</taxon>
        <taxon>Spermatophyta</taxon>
        <taxon>Magnoliopsida</taxon>
        <taxon>Liliopsida</taxon>
        <taxon>Poales</taxon>
        <taxon>Poaceae</taxon>
        <taxon>BOP clade</taxon>
        <taxon>Oryzoideae</taxon>
        <taxon>Oryzeae</taxon>
        <taxon>Oryzinae</taxon>
        <taxon>Oryza</taxon>
        <taxon>Oryza meyeriana</taxon>
    </lineage>
</organism>
<dbReference type="InterPro" id="IPR001394">
    <property type="entry name" value="Peptidase_C19_UCH"/>
</dbReference>
<dbReference type="InterPro" id="IPR025315">
    <property type="entry name" value="DUF4220"/>
</dbReference>
<dbReference type="OrthoDB" id="690787at2759"/>
<name>A0A6G1C437_9ORYZ</name>
<feature type="region of interest" description="Disordered" evidence="1">
    <location>
        <begin position="466"/>
        <end position="491"/>
    </location>
</feature>
<keyword evidence="2" id="KW-1133">Transmembrane helix</keyword>
<accession>A0A6G1C437</accession>
<dbReference type="InterPro" id="IPR028889">
    <property type="entry name" value="USP"/>
</dbReference>
<feature type="transmembrane region" description="Helical" evidence="2">
    <location>
        <begin position="217"/>
        <end position="239"/>
    </location>
</feature>
<dbReference type="Pfam" id="PF13968">
    <property type="entry name" value="DUF4220"/>
    <property type="match status" value="2"/>
</dbReference>
<dbReference type="Gene3D" id="3.90.70.10">
    <property type="entry name" value="Cysteine proteinases"/>
    <property type="match status" value="1"/>
</dbReference>
<evidence type="ECO:0000256" key="1">
    <source>
        <dbReference type="SAM" id="MobiDB-lite"/>
    </source>
</evidence>
<protein>
    <recommendedName>
        <fullName evidence="3">USP domain-containing protein</fullName>
    </recommendedName>
</protein>
<dbReference type="Pfam" id="PF04578">
    <property type="entry name" value="DUF594"/>
    <property type="match status" value="1"/>
</dbReference>
<evidence type="ECO:0000313" key="4">
    <source>
        <dbReference type="EMBL" id="KAF0894916.1"/>
    </source>
</evidence>
<dbReference type="EMBL" id="SPHZ02000010">
    <property type="protein sequence ID" value="KAF0894916.1"/>
    <property type="molecule type" value="Genomic_DNA"/>
</dbReference>
<feature type="transmembrane region" description="Helical" evidence="2">
    <location>
        <begin position="39"/>
        <end position="61"/>
    </location>
</feature>
<keyword evidence="5" id="KW-1185">Reference proteome</keyword>
<dbReference type="AlphaFoldDB" id="A0A6G1C437"/>
<feature type="domain" description="USP" evidence="3">
    <location>
        <begin position="503"/>
        <end position="561"/>
    </location>
</feature>
<sequence length="561" mass="63837">MPTEEEYILARIEFLVVVVTMLFLVIFIMDIFRGHFHNAFMRAILGVIDAASDSIVVYVMGAMQAAPFNNQMFPVWALVLVGFRHSIDFISGYGIPDHKGRRYREWRMVVKSYYRLQTRYLAFNSVWHGKSSELVSEYMRSDEFCANFQPKNCDPETMQGLEDVELHQEIIPITRKLVMLRIIKEEPKRAFGIMELEMAFVNDYFNTRYPMIFWRGFTSLSCTLILSVATFAVALWLAVDIRRAYVIKCEVHDAQICEVTHKENILDANLKAAYDRQTADDLKMEYIVANSLSRYCAYLLISKPDLLPDSFLVPKIAFRETVQDARHILKGCDSLKERYKRLMAVAAQDNSNSDYNRNVVQKGAKLAKELLDNESEKSCWEILAGVWVDLLVHIAPSWNVEAHKKCLESGGELITHIWALLWHCGIEKSMLWPVQDVQEKKAPEATQNSNVEKNNVQLVEPVGQAAGAQEGDNKPPVQATTAPDGGRRSLNSDLANGQGNMVRKMQNLGNTCYFNAVLQSLLALDELRFMMLEQDPPPGGVLHLELKRLFQDTSAANYAEG</sequence>
<dbReference type="GO" id="GO:0004843">
    <property type="term" value="F:cysteine-type deubiquitinase activity"/>
    <property type="evidence" value="ECO:0007669"/>
    <property type="project" value="InterPro"/>
</dbReference>
<evidence type="ECO:0000313" key="5">
    <source>
        <dbReference type="Proteomes" id="UP000479710"/>
    </source>
</evidence>
<dbReference type="Pfam" id="PF00443">
    <property type="entry name" value="UCH"/>
    <property type="match status" value="1"/>
</dbReference>
<dbReference type="InterPro" id="IPR007658">
    <property type="entry name" value="DUF594"/>
</dbReference>
<evidence type="ECO:0000259" key="3">
    <source>
        <dbReference type="PROSITE" id="PS50235"/>
    </source>
</evidence>
<reference evidence="4 5" key="1">
    <citation type="submission" date="2019-11" db="EMBL/GenBank/DDBJ databases">
        <title>Whole genome sequence of Oryza granulata.</title>
        <authorList>
            <person name="Li W."/>
        </authorList>
    </citation>
    <scope>NUCLEOTIDE SEQUENCE [LARGE SCALE GENOMIC DNA]</scope>
    <source>
        <strain evidence="5">cv. Menghai</strain>
        <tissue evidence="4">Leaf</tissue>
    </source>
</reference>
<evidence type="ECO:0000256" key="2">
    <source>
        <dbReference type="SAM" id="Phobius"/>
    </source>
</evidence>
<dbReference type="InterPro" id="IPR038765">
    <property type="entry name" value="Papain-like_cys_pep_sf"/>
</dbReference>
<proteinExistence type="predicted"/>
<keyword evidence="2" id="KW-0812">Transmembrane</keyword>
<dbReference type="Proteomes" id="UP000479710">
    <property type="component" value="Unassembled WGS sequence"/>
</dbReference>
<dbReference type="PROSITE" id="PS50235">
    <property type="entry name" value="USP_3"/>
    <property type="match status" value="1"/>
</dbReference>
<gene>
    <name evidence="4" type="ORF">E2562_004916</name>
</gene>
<dbReference type="GO" id="GO:0016579">
    <property type="term" value="P:protein deubiquitination"/>
    <property type="evidence" value="ECO:0007669"/>
    <property type="project" value="InterPro"/>
</dbReference>
<comment type="caution">
    <text evidence="4">The sequence shown here is derived from an EMBL/GenBank/DDBJ whole genome shotgun (WGS) entry which is preliminary data.</text>
</comment>
<dbReference type="SUPFAM" id="SSF54001">
    <property type="entry name" value="Cysteine proteinases"/>
    <property type="match status" value="1"/>
</dbReference>
<dbReference type="PANTHER" id="PTHR31325">
    <property type="entry name" value="OS01G0798800 PROTEIN-RELATED"/>
    <property type="match status" value="1"/>
</dbReference>
<feature type="transmembrane region" description="Helical" evidence="2">
    <location>
        <begin position="12"/>
        <end position="32"/>
    </location>
</feature>
<keyword evidence="2" id="KW-0472">Membrane</keyword>